<reference evidence="1 2" key="1">
    <citation type="submission" date="2019-07" db="EMBL/GenBank/DDBJ databases">
        <title>Whole genome shotgun sequence of Lactobacillus zymae NBRC 107157.</title>
        <authorList>
            <person name="Hosoyama A."/>
            <person name="Uohara A."/>
            <person name="Ohji S."/>
            <person name="Ichikawa N."/>
        </authorList>
    </citation>
    <scope>NUCLEOTIDE SEQUENCE [LARGE SCALE GENOMIC DNA]</scope>
    <source>
        <strain evidence="1 2">NBRC 107157</strain>
    </source>
</reference>
<sequence>MAQISLLERIAPGQRNYFYIVGYPAYRFTPQHQLAVAPENTKMGNVTQIDRDAAQRYVVRFQTGQQILLTDKRVAQNREFATVAALTQYLQERGIVLPAAATGEVTPPIFKSLQVTQQLPREYIVVDCEFAQLFQTQRQADQIHRTQTTVAGVNFGVFQLSALGYCGERATGLRFNRYVDRPEFAPEMKLRGLAETGLTLTTYTQQAAPLTVLRAFIAQVLAQHLPLVLWNYHNDLKALAALVRLHLTELTEAERAIVLAPLTIFDGESYMSQVLNRHNPGHSSVEYHLPLNGVAGLLNIVNPHQHHALWDAQTTQLVLVELAKLQQQAVRVVQVPESPAVPASDTATTVSQSPRRFAWWPHHSRRGVRRR</sequence>
<name>A0ABQ0X503_9LACO</name>
<dbReference type="SUPFAM" id="SSF53098">
    <property type="entry name" value="Ribonuclease H-like"/>
    <property type="match status" value="1"/>
</dbReference>
<dbReference type="Proteomes" id="UP000321794">
    <property type="component" value="Unassembled WGS sequence"/>
</dbReference>
<comment type="caution">
    <text evidence="1">The sequence shown here is derived from an EMBL/GenBank/DDBJ whole genome shotgun (WGS) entry which is preliminary data.</text>
</comment>
<evidence type="ECO:0000313" key="1">
    <source>
        <dbReference type="EMBL" id="GEO72543.1"/>
    </source>
</evidence>
<organism evidence="1 2">
    <name type="scientific">Levilactobacillus zymae</name>
    <dbReference type="NCBI Taxonomy" id="267363"/>
    <lineage>
        <taxon>Bacteria</taxon>
        <taxon>Bacillati</taxon>
        <taxon>Bacillota</taxon>
        <taxon>Bacilli</taxon>
        <taxon>Lactobacillales</taxon>
        <taxon>Lactobacillaceae</taxon>
        <taxon>Levilactobacillus</taxon>
    </lineage>
</organism>
<dbReference type="InterPro" id="IPR036397">
    <property type="entry name" value="RNaseH_sf"/>
</dbReference>
<proteinExistence type="predicted"/>
<protein>
    <submittedName>
        <fullName evidence="1">Uncharacterized protein</fullName>
    </submittedName>
</protein>
<dbReference type="InterPro" id="IPR012337">
    <property type="entry name" value="RNaseH-like_sf"/>
</dbReference>
<keyword evidence="2" id="KW-1185">Reference proteome</keyword>
<dbReference type="Gene3D" id="3.30.420.10">
    <property type="entry name" value="Ribonuclease H-like superfamily/Ribonuclease H"/>
    <property type="match status" value="1"/>
</dbReference>
<dbReference type="RefSeq" id="WP_057732431.1">
    <property type="nucleotide sequence ID" value="NZ_BJZK01000021.1"/>
</dbReference>
<evidence type="ECO:0000313" key="2">
    <source>
        <dbReference type="Proteomes" id="UP000321794"/>
    </source>
</evidence>
<accession>A0ABQ0X503</accession>
<gene>
    <name evidence="1" type="ORF">LZY01_17110</name>
</gene>
<dbReference type="EMBL" id="BJZK01000021">
    <property type="protein sequence ID" value="GEO72543.1"/>
    <property type="molecule type" value="Genomic_DNA"/>
</dbReference>